<keyword evidence="2" id="KW-0808">Transferase</keyword>
<dbReference type="SUPFAM" id="SSF52540">
    <property type="entry name" value="P-loop containing nucleoside triphosphate hydrolases"/>
    <property type="match status" value="1"/>
</dbReference>
<evidence type="ECO:0000256" key="3">
    <source>
        <dbReference type="ARBA" id="ARBA00022741"/>
    </source>
</evidence>
<sequence length="211" mass="24411">MAKHLMLVAGNIGSGKTSLTDRIGQRLGWHTAYESVVDNPYLPAFYQDMKAWSFHLQVYFLGHRAQQHMQMAADARSAIIDRSIYEDAYIFCRALHHMGNLSELDFQTYMNVFDLLIPTLPKPSMLIYLHCPVDVLMKRIHKRGRDIESGISADYLSLLESFYDDWIQSFDLCPVLTIRTDDLDFVHKSEHLDIVIQRINNKLSGKEEVIF</sequence>
<dbReference type="Proteomes" id="UP000256388">
    <property type="component" value="Unassembled WGS sequence"/>
</dbReference>
<dbReference type="PIRSF" id="PIRSF000705">
    <property type="entry name" value="DNK"/>
    <property type="match status" value="1"/>
</dbReference>
<evidence type="ECO:0000313" key="11">
    <source>
        <dbReference type="Proteomes" id="UP000256388"/>
    </source>
</evidence>
<evidence type="ECO:0000256" key="2">
    <source>
        <dbReference type="ARBA" id="ARBA00022679"/>
    </source>
</evidence>
<gene>
    <name evidence="10" type="ORF">DFR64_1220</name>
</gene>
<dbReference type="CDD" id="cd01673">
    <property type="entry name" value="dNK"/>
    <property type="match status" value="1"/>
</dbReference>
<feature type="binding site" evidence="7">
    <location>
        <position position="82"/>
    </location>
    <ligand>
        <name>substrate</name>
    </ligand>
</feature>
<dbReference type="Gene3D" id="3.40.50.300">
    <property type="entry name" value="P-loop containing nucleotide triphosphate hydrolases"/>
    <property type="match status" value="1"/>
</dbReference>
<dbReference type="GO" id="GO:0019136">
    <property type="term" value="F:deoxynucleoside kinase activity"/>
    <property type="evidence" value="ECO:0007669"/>
    <property type="project" value="InterPro"/>
</dbReference>
<feature type="binding site" evidence="8">
    <location>
        <begin position="183"/>
        <end position="185"/>
    </location>
    <ligand>
        <name>ATP</name>
        <dbReference type="ChEBI" id="CHEBI:30616"/>
    </ligand>
</feature>
<dbReference type="InterPro" id="IPR002624">
    <property type="entry name" value="DCK/DGK"/>
</dbReference>
<comment type="caution">
    <text evidence="10">The sequence shown here is derived from an EMBL/GenBank/DDBJ whole genome shotgun (WGS) entry which is preliminary data.</text>
</comment>
<feature type="binding site" evidence="7">
    <location>
        <position position="34"/>
    </location>
    <ligand>
        <name>substrate</name>
    </ligand>
</feature>
<accession>A0A347ZS12</accession>
<feature type="binding site" evidence="7">
    <location>
        <position position="87"/>
    </location>
    <ligand>
        <name>substrate</name>
    </ligand>
</feature>
<keyword evidence="11" id="KW-1185">Reference proteome</keyword>
<dbReference type="EMBL" id="QUMS01000001">
    <property type="protein sequence ID" value="REG11342.1"/>
    <property type="molecule type" value="Genomic_DNA"/>
</dbReference>
<protein>
    <submittedName>
        <fullName evidence="10">Deoxyadenosine/deoxycytidine kinase</fullName>
    </submittedName>
</protein>
<feature type="binding site" evidence="8">
    <location>
        <begin position="139"/>
        <end position="143"/>
    </location>
    <ligand>
        <name>ATP</name>
        <dbReference type="ChEBI" id="CHEBI:30616"/>
    </ligand>
</feature>
<keyword evidence="4 10" id="KW-0418">Kinase</keyword>
<name>A0A347ZS12_9CHLR</name>
<dbReference type="PANTHER" id="PTHR10513:SF35">
    <property type="entry name" value="DEOXYADENOSINE KINASE"/>
    <property type="match status" value="1"/>
</dbReference>
<feature type="active site" description="Proton acceptor" evidence="6">
    <location>
        <position position="81"/>
    </location>
</feature>
<feature type="binding site" evidence="8">
    <location>
        <begin position="10"/>
        <end position="18"/>
    </location>
    <ligand>
        <name>ATP</name>
        <dbReference type="ChEBI" id="CHEBI:30616"/>
    </ligand>
</feature>
<evidence type="ECO:0000256" key="5">
    <source>
        <dbReference type="ARBA" id="ARBA00022840"/>
    </source>
</evidence>
<dbReference type="PANTHER" id="PTHR10513">
    <property type="entry name" value="DEOXYNUCLEOSIDE KINASE"/>
    <property type="match status" value="1"/>
</dbReference>
<feature type="domain" description="Deoxynucleoside kinase" evidence="9">
    <location>
        <begin position="7"/>
        <end position="201"/>
    </location>
</feature>
<evidence type="ECO:0000256" key="6">
    <source>
        <dbReference type="PIRSR" id="PIRSR000705-1"/>
    </source>
</evidence>
<proteinExistence type="inferred from homology"/>
<comment type="similarity">
    <text evidence="1">Belongs to the DCK/DGK family.</text>
</comment>
<evidence type="ECO:0000256" key="1">
    <source>
        <dbReference type="ARBA" id="ARBA00007420"/>
    </source>
</evidence>
<dbReference type="FunFam" id="3.40.50.300:FF:000659">
    <property type="entry name" value="Deoxyguanosine kinase"/>
    <property type="match status" value="1"/>
</dbReference>
<dbReference type="RefSeq" id="WP_116224473.1">
    <property type="nucleotide sequence ID" value="NZ_AP018437.1"/>
</dbReference>
<evidence type="ECO:0000256" key="8">
    <source>
        <dbReference type="PIRSR" id="PIRSR000705-3"/>
    </source>
</evidence>
<evidence type="ECO:0000256" key="4">
    <source>
        <dbReference type="ARBA" id="ARBA00022777"/>
    </source>
</evidence>
<dbReference type="Pfam" id="PF01712">
    <property type="entry name" value="dNK"/>
    <property type="match status" value="1"/>
</dbReference>
<feature type="binding site" evidence="7">
    <location>
        <position position="148"/>
    </location>
    <ligand>
        <name>substrate</name>
    </ligand>
</feature>
<dbReference type="InterPro" id="IPR031314">
    <property type="entry name" value="DNK_dom"/>
</dbReference>
<keyword evidence="3 8" id="KW-0547">Nucleotide-binding</keyword>
<dbReference type="AlphaFoldDB" id="A0A347ZS12"/>
<feature type="binding site" evidence="7">
    <location>
        <position position="46"/>
    </location>
    <ligand>
        <name>substrate</name>
    </ligand>
</feature>
<dbReference type="InterPro" id="IPR050566">
    <property type="entry name" value="Deoxyribonucleoside_kinase"/>
</dbReference>
<dbReference type="InterPro" id="IPR027417">
    <property type="entry name" value="P-loop_NTPase"/>
</dbReference>
<evidence type="ECO:0000313" key="10">
    <source>
        <dbReference type="EMBL" id="REG11342.1"/>
    </source>
</evidence>
<organism evidence="10 11">
    <name type="scientific">Pelolinea submarina</name>
    <dbReference type="NCBI Taxonomy" id="913107"/>
    <lineage>
        <taxon>Bacteria</taxon>
        <taxon>Bacillati</taxon>
        <taxon>Chloroflexota</taxon>
        <taxon>Anaerolineae</taxon>
        <taxon>Anaerolineales</taxon>
        <taxon>Anaerolineaceae</taxon>
        <taxon>Pelolinea</taxon>
    </lineage>
</organism>
<dbReference type="OrthoDB" id="9776634at2"/>
<keyword evidence="5 8" id="KW-0067">ATP-binding</keyword>
<evidence type="ECO:0000256" key="7">
    <source>
        <dbReference type="PIRSR" id="PIRSR000705-2"/>
    </source>
</evidence>
<dbReference type="GO" id="GO:0005737">
    <property type="term" value="C:cytoplasm"/>
    <property type="evidence" value="ECO:0007669"/>
    <property type="project" value="TreeGrafter"/>
</dbReference>
<reference evidence="10 11" key="1">
    <citation type="submission" date="2018-08" db="EMBL/GenBank/DDBJ databases">
        <title>Genomic Encyclopedia of Type Strains, Phase IV (KMG-IV): sequencing the most valuable type-strain genomes for metagenomic binning, comparative biology and taxonomic classification.</title>
        <authorList>
            <person name="Goeker M."/>
        </authorList>
    </citation>
    <scope>NUCLEOTIDE SEQUENCE [LARGE SCALE GENOMIC DNA]</scope>
    <source>
        <strain evidence="10 11">DSM 23923</strain>
    </source>
</reference>
<evidence type="ECO:0000259" key="9">
    <source>
        <dbReference type="Pfam" id="PF01712"/>
    </source>
</evidence>
<dbReference type="GO" id="GO:0005524">
    <property type="term" value="F:ATP binding"/>
    <property type="evidence" value="ECO:0007669"/>
    <property type="project" value="UniProtKB-KW"/>
</dbReference>
<feature type="binding site" evidence="7">
    <location>
        <position position="57"/>
    </location>
    <ligand>
        <name>substrate</name>
    </ligand>
</feature>